<gene>
    <name evidence="1" type="ORF">KI387_034835</name>
</gene>
<evidence type="ECO:0000313" key="1">
    <source>
        <dbReference type="EMBL" id="KAH9290718.1"/>
    </source>
</evidence>
<protein>
    <submittedName>
        <fullName evidence="1">Uncharacterized protein</fullName>
    </submittedName>
</protein>
<feature type="non-terminal residue" evidence="1">
    <location>
        <position position="178"/>
    </location>
</feature>
<sequence length="178" mass="19719">FTSMTQEHAAIVTSFYSIFQRTWKPDNPTQNNYMGPVSPHNKPLGIFNNPLPTCPKDDRIDPNGSNKGIVIGTHDREASTLSNPQVAPPLDGHQKIKIMGLVELDTEPQINVDTRTKDYSSQPIPIYPTTSDDIRNTLSKPVGSYDLISNLTKTLSHISFLDLLKNSPAHRATLLEAL</sequence>
<feature type="non-terminal residue" evidence="1">
    <location>
        <position position="1"/>
    </location>
</feature>
<comment type="caution">
    <text evidence="1">The sequence shown here is derived from an EMBL/GenBank/DDBJ whole genome shotgun (WGS) entry which is preliminary data.</text>
</comment>
<organism evidence="1 2">
    <name type="scientific">Taxus chinensis</name>
    <name type="common">Chinese yew</name>
    <name type="synonym">Taxus wallichiana var. chinensis</name>
    <dbReference type="NCBI Taxonomy" id="29808"/>
    <lineage>
        <taxon>Eukaryota</taxon>
        <taxon>Viridiplantae</taxon>
        <taxon>Streptophyta</taxon>
        <taxon>Embryophyta</taxon>
        <taxon>Tracheophyta</taxon>
        <taxon>Spermatophyta</taxon>
        <taxon>Pinopsida</taxon>
        <taxon>Pinidae</taxon>
        <taxon>Conifers II</taxon>
        <taxon>Cupressales</taxon>
        <taxon>Taxaceae</taxon>
        <taxon>Taxus</taxon>
    </lineage>
</organism>
<accession>A0AA38C641</accession>
<keyword evidence="2" id="KW-1185">Reference proteome</keyword>
<proteinExistence type="predicted"/>
<dbReference type="AlphaFoldDB" id="A0AA38C641"/>
<dbReference type="Proteomes" id="UP000824469">
    <property type="component" value="Unassembled WGS sequence"/>
</dbReference>
<evidence type="ECO:0000313" key="2">
    <source>
        <dbReference type="Proteomes" id="UP000824469"/>
    </source>
</evidence>
<dbReference type="EMBL" id="JAHRHJ020003813">
    <property type="protein sequence ID" value="KAH9290718.1"/>
    <property type="molecule type" value="Genomic_DNA"/>
</dbReference>
<name>A0AA38C641_TAXCH</name>
<reference evidence="1 2" key="1">
    <citation type="journal article" date="2021" name="Nat. Plants">
        <title>The Taxus genome provides insights into paclitaxel biosynthesis.</title>
        <authorList>
            <person name="Xiong X."/>
            <person name="Gou J."/>
            <person name="Liao Q."/>
            <person name="Li Y."/>
            <person name="Zhou Q."/>
            <person name="Bi G."/>
            <person name="Li C."/>
            <person name="Du R."/>
            <person name="Wang X."/>
            <person name="Sun T."/>
            <person name="Guo L."/>
            <person name="Liang H."/>
            <person name="Lu P."/>
            <person name="Wu Y."/>
            <person name="Zhang Z."/>
            <person name="Ro D.K."/>
            <person name="Shang Y."/>
            <person name="Huang S."/>
            <person name="Yan J."/>
        </authorList>
    </citation>
    <scope>NUCLEOTIDE SEQUENCE [LARGE SCALE GENOMIC DNA]</scope>
    <source>
        <strain evidence="1">Ta-2019</strain>
    </source>
</reference>